<evidence type="ECO:0000313" key="2">
    <source>
        <dbReference type="EnsemblMetazoa" id="GAUT037240-PA"/>
    </source>
</evidence>
<sequence>MRSLWLVAVFIGNIVNLIFVALFVDKGEAAVHDEGSMFLIMSFLQMSFGIVLSTIGGFETEFVTIRTDIRFVTKNLGMIVIVMIVMIVMFVMLRSSQSGGKDGSENNDEFHFYIAGCLVTTRRILFSFKFLYFGTSAKASTVNFESTIPNSSILKEVPFTSAPAAPWRS</sequence>
<feature type="transmembrane region" description="Helical" evidence="1">
    <location>
        <begin position="6"/>
        <end position="24"/>
    </location>
</feature>
<dbReference type="VEuPathDB" id="VectorBase:GAUT037240"/>
<keyword evidence="3" id="KW-1185">Reference proteome</keyword>
<keyword evidence="1" id="KW-0472">Membrane</keyword>
<dbReference type="AlphaFoldDB" id="A0A1A9VHA5"/>
<dbReference type="Proteomes" id="UP000078200">
    <property type="component" value="Unassembled WGS sequence"/>
</dbReference>
<evidence type="ECO:0000313" key="3">
    <source>
        <dbReference type="Proteomes" id="UP000078200"/>
    </source>
</evidence>
<dbReference type="EnsemblMetazoa" id="GAUT037240-RA">
    <property type="protein sequence ID" value="GAUT037240-PA"/>
    <property type="gene ID" value="GAUT037240"/>
</dbReference>
<name>A0A1A9VHA5_GLOAU</name>
<protein>
    <submittedName>
        <fullName evidence="2">Uncharacterized protein</fullName>
    </submittedName>
</protein>
<proteinExistence type="predicted"/>
<reference evidence="2" key="1">
    <citation type="submission" date="2020-05" db="UniProtKB">
        <authorList>
            <consortium name="EnsemblMetazoa"/>
        </authorList>
    </citation>
    <scope>IDENTIFICATION</scope>
    <source>
        <strain evidence="2">TTRI</strain>
    </source>
</reference>
<keyword evidence="1" id="KW-0812">Transmembrane</keyword>
<keyword evidence="1" id="KW-1133">Transmembrane helix</keyword>
<feature type="transmembrane region" description="Helical" evidence="1">
    <location>
        <begin position="76"/>
        <end position="93"/>
    </location>
</feature>
<feature type="transmembrane region" description="Helical" evidence="1">
    <location>
        <begin position="36"/>
        <end position="56"/>
    </location>
</feature>
<accession>A0A1A9VHA5</accession>
<organism evidence="2 3">
    <name type="scientific">Glossina austeni</name>
    <name type="common">Savannah tsetse fly</name>
    <dbReference type="NCBI Taxonomy" id="7395"/>
    <lineage>
        <taxon>Eukaryota</taxon>
        <taxon>Metazoa</taxon>
        <taxon>Ecdysozoa</taxon>
        <taxon>Arthropoda</taxon>
        <taxon>Hexapoda</taxon>
        <taxon>Insecta</taxon>
        <taxon>Pterygota</taxon>
        <taxon>Neoptera</taxon>
        <taxon>Endopterygota</taxon>
        <taxon>Diptera</taxon>
        <taxon>Brachycera</taxon>
        <taxon>Muscomorpha</taxon>
        <taxon>Hippoboscoidea</taxon>
        <taxon>Glossinidae</taxon>
        <taxon>Glossina</taxon>
    </lineage>
</organism>
<evidence type="ECO:0000256" key="1">
    <source>
        <dbReference type="SAM" id="Phobius"/>
    </source>
</evidence>